<dbReference type="GO" id="GO:0009653">
    <property type="term" value="P:anatomical structure morphogenesis"/>
    <property type="evidence" value="ECO:0007669"/>
    <property type="project" value="UniProtKB-ARBA"/>
</dbReference>
<dbReference type="PANTHER" id="PTHR13817:SF73">
    <property type="entry name" value="FIBRONECTIN TYPE-III DOMAIN-CONTAINING PROTEIN"/>
    <property type="match status" value="1"/>
</dbReference>
<feature type="non-terminal residue" evidence="13">
    <location>
        <position position="1"/>
    </location>
</feature>
<keyword evidence="7" id="KW-0472">Membrane</keyword>
<dbReference type="InterPro" id="IPR013783">
    <property type="entry name" value="Ig-like_fold"/>
</dbReference>
<gene>
    <name evidence="13" type="ORF">OTU49_004148</name>
</gene>
<keyword evidence="4" id="KW-0677">Repeat</keyword>
<feature type="domain" description="Ig-like" evidence="11">
    <location>
        <begin position="149"/>
        <end position="234"/>
    </location>
</feature>
<comment type="subcellular location">
    <subcellularLocation>
        <location evidence="1">Membrane</location>
        <topology evidence="1">Single-pass membrane protein</topology>
    </subcellularLocation>
</comment>
<reference evidence="13 14" key="1">
    <citation type="journal article" date="2024" name="BMC Genomics">
        <title>Genome assembly of redclaw crayfish (Cherax quadricarinatus) provides insights into its immune adaptation and hypoxia tolerance.</title>
        <authorList>
            <person name="Liu Z."/>
            <person name="Zheng J."/>
            <person name="Li H."/>
            <person name="Fang K."/>
            <person name="Wang S."/>
            <person name="He J."/>
            <person name="Zhou D."/>
            <person name="Weng S."/>
            <person name="Chi M."/>
            <person name="Gu Z."/>
            <person name="He J."/>
            <person name="Li F."/>
            <person name="Wang M."/>
        </authorList>
    </citation>
    <scope>NUCLEOTIDE SEQUENCE [LARGE SCALE GENOMIC DNA]</scope>
    <source>
        <strain evidence="13">ZL_2023a</strain>
    </source>
</reference>
<dbReference type="InterPro" id="IPR003598">
    <property type="entry name" value="Ig_sub2"/>
</dbReference>
<dbReference type="InterPro" id="IPR013098">
    <property type="entry name" value="Ig_I-set"/>
</dbReference>
<proteinExistence type="predicted"/>
<feature type="region of interest" description="Disordered" evidence="10">
    <location>
        <begin position="473"/>
        <end position="505"/>
    </location>
</feature>
<dbReference type="AlphaFoldDB" id="A0AAW0X1A3"/>
<keyword evidence="8" id="KW-1015">Disulfide bond</keyword>
<dbReference type="PANTHER" id="PTHR13817">
    <property type="entry name" value="TITIN"/>
    <property type="match status" value="1"/>
</dbReference>
<dbReference type="CDD" id="cd00063">
    <property type="entry name" value="FN3"/>
    <property type="match status" value="4"/>
</dbReference>
<protein>
    <recommendedName>
        <fullName evidence="15">Down syndrome cell adhesion molecule-like protein Dscam2</fullName>
    </recommendedName>
</protein>
<evidence type="ECO:0000259" key="12">
    <source>
        <dbReference type="PROSITE" id="PS50853"/>
    </source>
</evidence>
<feature type="domain" description="Fibronectin type-III" evidence="12">
    <location>
        <begin position="335"/>
        <end position="428"/>
    </location>
</feature>
<dbReference type="GO" id="GO:0007155">
    <property type="term" value="P:cell adhesion"/>
    <property type="evidence" value="ECO:0007669"/>
    <property type="project" value="UniProtKB-KW"/>
</dbReference>
<dbReference type="InterPro" id="IPR003961">
    <property type="entry name" value="FN3_dom"/>
</dbReference>
<feature type="domain" description="Fibronectin type-III" evidence="12">
    <location>
        <begin position="1"/>
        <end position="47"/>
    </location>
</feature>
<dbReference type="Gene3D" id="2.60.40.10">
    <property type="entry name" value="Immunoglobulins"/>
    <property type="match status" value="5"/>
</dbReference>
<dbReference type="InterPro" id="IPR050964">
    <property type="entry name" value="Striated_Muscle_Regulatory"/>
</dbReference>
<evidence type="ECO:0000313" key="13">
    <source>
        <dbReference type="EMBL" id="KAK8738300.1"/>
    </source>
</evidence>
<dbReference type="SMART" id="SM00409">
    <property type="entry name" value="IG"/>
    <property type="match status" value="1"/>
</dbReference>
<evidence type="ECO:0000256" key="8">
    <source>
        <dbReference type="ARBA" id="ARBA00023157"/>
    </source>
</evidence>
<evidence type="ECO:0000313" key="14">
    <source>
        <dbReference type="Proteomes" id="UP001445076"/>
    </source>
</evidence>
<dbReference type="GO" id="GO:0030154">
    <property type="term" value="P:cell differentiation"/>
    <property type="evidence" value="ECO:0007669"/>
    <property type="project" value="UniProtKB-ARBA"/>
</dbReference>
<dbReference type="Proteomes" id="UP001445076">
    <property type="component" value="Unassembled WGS sequence"/>
</dbReference>
<keyword evidence="6" id="KW-1133">Transmembrane helix</keyword>
<evidence type="ECO:0000256" key="2">
    <source>
        <dbReference type="ARBA" id="ARBA00022692"/>
    </source>
</evidence>
<evidence type="ECO:0000256" key="9">
    <source>
        <dbReference type="ARBA" id="ARBA00023319"/>
    </source>
</evidence>
<dbReference type="InterPro" id="IPR036179">
    <property type="entry name" value="Ig-like_dom_sf"/>
</dbReference>
<dbReference type="SMART" id="SM00408">
    <property type="entry name" value="IGc2"/>
    <property type="match status" value="1"/>
</dbReference>
<evidence type="ECO:0000256" key="7">
    <source>
        <dbReference type="ARBA" id="ARBA00023136"/>
    </source>
</evidence>
<dbReference type="SUPFAM" id="SSF49265">
    <property type="entry name" value="Fibronectin type III"/>
    <property type="match status" value="2"/>
</dbReference>
<feature type="compositionally biased region" description="Polar residues" evidence="10">
    <location>
        <begin position="618"/>
        <end position="627"/>
    </location>
</feature>
<keyword evidence="5" id="KW-0130">Cell adhesion</keyword>
<evidence type="ECO:0000256" key="4">
    <source>
        <dbReference type="ARBA" id="ARBA00022737"/>
    </source>
</evidence>
<evidence type="ECO:0000256" key="5">
    <source>
        <dbReference type="ARBA" id="ARBA00022889"/>
    </source>
</evidence>
<feature type="compositionally biased region" description="Basic and acidic residues" evidence="10">
    <location>
        <begin position="631"/>
        <end position="685"/>
    </location>
</feature>
<keyword evidence="3" id="KW-0732">Signal</keyword>
<keyword evidence="2" id="KW-0812">Transmembrane</keyword>
<dbReference type="SMART" id="SM00060">
    <property type="entry name" value="FN3"/>
    <property type="match status" value="3"/>
</dbReference>
<dbReference type="PROSITE" id="PS50835">
    <property type="entry name" value="IG_LIKE"/>
    <property type="match status" value="1"/>
</dbReference>
<dbReference type="Pfam" id="PF25059">
    <property type="entry name" value="FN3_DSCAM-DSCAML_C"/>
    <property type="match status" value="1"/>
</dbReference>
<evidence type="ECO:0000259" key="11">
    <source>
        <dbReference type="PROSITE" id="PS50835"/>
    </source>
</evidence>
<feature type="compositionally biased region" description="Basic and acidic residues" evidence="10">
    <location>
        <begin position="563"/>
        <end position="576"/>
    </location>
</feature>
<evidence type="ECO:0008006" key="15">
    <source>
        <dbReference type="Google" id="ProtNLM"/>
    </source>
</evidence>
<dbReference type="EMBL" id="JARKIK010000040">
    <property type="protein sequence ID" value="KAK8738300.1"/>
    <property type="molecule type" value="Genomic_DNA"/>
</dbReference>
<dbReference type="PROSITE" id="PS50853">
    <property type="entry name" value="FN3"/>
    <property type="match status" value="4"/>
</dbReference>
<dbReference type="GO" id="GO:0016020">
    <property type="term" value="C:membrane"/>
    <property type="evidence" value="ECO:0007669"/>
    <property type="project" value="UniProtKB-SubCell"/>
</dbReference>
<dbReference type="Pfam" id="PF07679">
    <property type="entry name" value="I-set"/>
    <property type="match status" value="1"/>
</dbReference>
<name>A0AAW0X1A3_CHEQU</name>
<feature type="domain" description="Fibronectin type-III" evidence="12">
    <location>
        <begin position="51"/>
        <end position="150"/>
    </location>
</feature>
<sequence length="815" mass="87796">RRTQTTALTEVLTGLEAATNYSVRVRAYTGVGDGPWSTPTLCTTEEDVPGRPGSVRGVVSGPGAFIVSWAPPARPGGRIVSYTVTWRVVETRMGGGRGREGVINVAGTVTWVQVDSVLGSLVEVEVVAATRVGEGPPGAARVTLTNTVPAAIYSTSATVRAERGRDVTLPCGHVGQPRPHPVWTYQGRQVGGERRLVKGDGGLVVQEAQRQDSGNYTCTVTNMHGADHITYSLTILVPPSAPLVLASSSSERSVQVQWKQGDTGGAPVTSYTLYYRKDHGAWTQLNVHRHAHTHTLQELECGSRYHVYVVAHNSVGSSPASTTAVVRTLGGAPQPPPSLQFLTPNSSSVTVFPRAWVARGCPITHMVLEYRQRDDPHWVQVSSGDPQARRVEVGGLLPASPYALRVTAVASAGSTTHTYTFTTLTPTGELPPVWSSKASPQWLSVRVLLPLLSSVVALASSLALVCYCVRRKTSPSGGSEGDAEGGSEGTGRSANTAARDNKHNLAQREQYYATIRKAAPRDQQSDLIPENAEDIYPYATFQLPDPAPPDPNHIPMYPIYQTRTDKKMEGYGEVKRRGSRSRGQRRSRSRSRSRGLADSGDDYETLGSDTETEHGGVSSRTESSNQLDDIPSIRDHTVYARGPGNKDPRDAVYSRDTPKDPRDAVYTRDPPKDSRDTVYSREGSRESNPAFQQRIHHNLLYHAESSTSPEPSPTTERKSFPRRARARSRVMGEGQANAAAAAAATAAAAPTAPSAALPPSYPGAGQGSGRPNPRGPNKEPPEVSEAECDRDILPPPRRYSDAKFKGKMLDYSIAV</sequence>
<dbReference type="SUPFAM" id="SSF48726">
    <property type="entry name" value="Immunoglobulin"/>
    <property type="match status" value="1"/>
</dbReference>
<keyword evidence="9" id="KW-0393">Immunoglobulin domain</keyword>
<evidence type="ECO:0000256" key="6">
    <source>
        <dbReference type="ARBA" id="ARBA00022989"/>
    </source>
</evidence>
<feature type="region of interest" description="Disordered" evidence="10">
    <location>
        <begin position="540"/>
        <end position="801"/>
    </location>
</feature>
<feature type="compositionally biased region" description="Basic and acidic residues" evidence="10">
    <location>
        <begin position="776"/>
        <end position="801"/>
    </location>
</feature>
<feature type="domain" description="Fibronectin type-III" evidence="12">
    <location>
        <begin position="238"/>
        <end position="331"/>
    </location>
</feature>
<evidence type="ECO:0000256" key="10">
    <source>
        <dbReference type="SAM" id="MobiDB-lite"/>
    </source>
</evidence>
<dbReference type="InterPro" id="IPR036116">
    <property type="entry name" value="FN3_sf"/>
</dbReference>
<feature type="compositionally biased region" description="Gly residues" evidence="10">
    <location>
        <begin position="478"/>
        <end position="489"/>
    </location>
</feature>
<dbReference type="InterPro" id="IPR056754">
    <property type="entry name" value="DSCAM/DSCAML_C"/>
</dbReference>
<dbReference type="Pfam" id="PF00041">
    <property type="entry name" value="fn3"/>
    <property type="match status" value="2"/>
</dbReference>
<evidence type="ECO:0000256" key="3">
    <source>
        <dbReference type="ARBA" id="ARBA00022729"/>
    </source>
</evidence>
<dbReference type="InterPro" id="IPR007110">
    <property type="entry name" value="Ig-like_dom"/>
</dbReference>
<organism evidence="13 14">
    <name type="scientific">Cherax quadricarinatus</name>
    <name type="common">Australian red claw crayfish</name>
    <dbReference type="NCBI Taxonomy" id="27406"/>
    <lineage>
        <taxon>Eukaryota</taxon>
        <taxon>Metazoa</taxon>
        <taxon>Ecdysozoa</taxon>
        <taxon>Arthropoda</taxon>
        <taxon>Crustacea</taxon>
        <taxon>Multicrustacea</taxon>
        <taxon>Malacostraca</taxon>
        <taxon>Eumalacostraca</taxon>
        <taxon>Eucarida</taxon>
        <taxon>Decapoda</taxon>
        <taxon>Pleocyemata</taxon>
        <taxon>Astacidea</taxon>
        <taxon>Parastacoidea</taxon>
        <taxon>Parastacidae</taxon>
        <taxon>Cherax</taxon>
    </lineage>
</organism>
<feature type="compositionally biased region" description="Basic residues" evidence="10">
    <location>
        <begin position="577"/>
        <end position="593"/>
    </location>
</feature>
<comment type="caution">
    <text evidence="13">The sequence shown here is derived from an EMBL/GenBank/DDBJ whole genome shotgun (WGS) entry which is preliminary data.</text>
</comment>
<accession>A0AAW0X1A3</accession>
<evidence type="ECO:0000256" key="1">
    <source>
        <dbReference type="ARBA" id="ARBA00004167"/>
    </source>
</evidence>
<dbReference type="InterPro" id="IPR003599">
    <property type="entry name" value="Ig_sub"/>
</dbReference>
<keyword evidence="14" id="KW-1185">Reference proteome</keyword>
<feature type="compositionally biased region" description="Low complexity" evidence="10">
    <location>
        <begin position="736"/>
        <end position="758"/>
    </location>
</feature>